<dbReference type="InterPro" id="IPR017900">
    <property type="entry name" value="4Fe4S_Fe_S_CS"/>
</dbReference>
<dbReference type="KEGG" id="fpl:Ferp_0126"/>
<reference evidence="7" key="1">
    <citation type="submission" date="2010-02" db="EMBL/GenBank/DDBJ databases">
        <title>Complete sequence of Ferroglobus placidus DSM 10642.</title>
        <authorList>
            <consortium name="US DOE Joint Genome Institute"/>
            <person name="Lucas S."/>
            <person name="Copeland A."/>
            <person name="Lapidus A."/>
            <person name="Cheng J.-F."/>
            <person name="Bruce D."/>
            <person name="Goodwin L."/>
            <person name="Pitluck S."/>
            <person name="Saunders E."/>
            <person name="Brettin T."/>
            <person name="Detter J.C."/>
            <person name="Han C."/>
            <person name="Tapia R."/>
            <person name="Larimer F."/>
            <person name="Land M."/>
            <person name="Hauser L."/>
            <person name="Kyrpides N."/>
            <person name="Ivanova N."/>
            <person name="Holmes D."/>
            <person name="Lovley D."/>
            <person name="Kyrpides N."/>
            <person name="Anderson I.J."/>
            <person name="Woyke T."/>
        </authorList>
    </citation>
    <scope>NUCLEOTIDE SEQUENCE [LARGE SCALE GENOMIC DNA]</scope>
    <source>
        <strain evidence="7">DSM 10642 / AEDII12DO</strain>
    </source>
</reference>
<accession>D3S178</accession>
<sequence>MKLAEVGEEVKDATAKEEAKYFFRYDLLRIPIIRWLFKLRAYQFIAIFPNFLIFVALMYAAFFGSPVGNSNLAILIMWIVWWAALMLVLVPFGGRIWCQVCPIPALGEWIQRGTFVGVRHKPIGLGKRWPKKFDNIWIQNASFLMVSSFIGILVTRPWVSGILLIILVIILPIIVFLIFRGRAFCRYICPVSGFIGLYSMFSTLELRVKNRETCIKHVGYKDCIRGNDKGYGCPWFEYPGNLNRNAYCGLCTECIKTCPFDNIAVNFRIGGEDLFVDPWYGIKKRGLDEAYKTFIMATLAILYAIVFAGAHPWLREVSNVLGGKVAPLIGKAIHVPFDKKTNLLIEAFSLQNYLTFLGIILVSTLVIAPALFAAFAYLSKMLSGKDVSFKRVFINFSYALVPISLMAWGAFSIYILLVNGSYVLRILSDPFNLGWDIFGTAHLKWQPYFTWAIPYIQMAFIVAGVVFSTRAAHEISLRMFDDKKAAIRAAIPIVAAVLGYALIVIHVWLGGGVFL</sequence>
<evidence type="ECO:0000256" key="2">
    <source>
        <dbReference type="ARBA" id="ARBA00022475"/>
    </source>
</evidence>
<dbReference type="GO" id="GO:0005886">
    <property type="term" value="C:plasma membrane"/>
    <property type="evidence" value="ECO:0007669"/>
    <property type="project" value="UniProtKB-SubCell"/>
</dbReference>
<dbReference type="eggNOG" id="arCOG02772">
    <property type="taxonomic scope" value="Archaea"/>
</dbReference>
<reference evidence="6 7" key="2">
    <citation type="journal article" date="2011" name="Stand. Genomic Sci.">
        <title>Complete genome sequence of Ferroglobus placidus AEDII12DO.</title>
        <authorList>
            <person name="Anderson I."/>
            <person name="Risso C."/>
            <person name="Holmes D."/>
            <person name="Lucas S."/>
            <person name="Copeland A."/>
            <person name="Lapidus A."/>
            <person name="Cheng J.F."/>
            <person name="Bruce D."/>
            <person name="Goodwin L."/>
            <person name="Pitluck S."/>
            <person name="Saunders E."/>
            <person name="Brettin T."/>
            <person name="Detter J.C."/>
            <person name="Han C."/>
            <person name="Tapia R."/>
            <person name="Larimer F."/>
            <person name="Land M."/>
            <person name="Hauser L."/>
            <person name="Woyke T."/>
            <person name="Lovley D."/>
            <person name="Kyrpides N."/>
            <person name="Ivanova N."/>
        </authorList>
    </citation>
    <scope>NUCLEOTIDE SEQUENCE [LARGE SCALE GENOMIC DNA]</scope>
    <source>
        <strain evidence="7">DSM 10642 / AEDII12DO</strain>
    </source>
</reference>
<evidence type="ECO:0000313" key="6">
    <source>
        <dbReference type="EMBL" id="ADC64314.1"/>
    </source>
</evidence>
<keyword evidence="2" id="KW-1003">Cell membrane</keyword>
<keyword evidence="3 4" id="KW-0472">Membrane</keyword>
<evidence type="ECO:0000313" key="7">
    <source>
        <dbReference type="Proteomes" id="UP000002613"/>
    </source>
</evidence>
<dbReference type="OrthoDB" id="23833at2157"/>
<gene>
    <name evidence="6" type="ordered locus">Ferp_0126</name>
</gene>
<dbReference type="InterPro" id="IPR017896">
    <property type="entry name" value="4Fe4S_Fe-S-bd"/>
</dbReference>
<dbReference type="GeneID" id="8777618"/>
<organism evidence="6 7">
    <name type="scientific">Ferroglobus placidus (strain DSM 10642 / AEDII12DO)</name>
    <dbReference type="NCBI Taxonomy" id="589924"/>
    <lineage>
        <taxon>Archaea</taxon>
        <taxon>Methanobacteriati</taxon>
        <taxon>Methanobacteriota</taxon>
        <taxon>Archaeoglobi</taxon>
        <taxon>Archaeoglobales</taxon>
        <taxon>Archaeoglobaceae</taxon>
        <taxon>Ferroglobus</taxon>
    </lineage>
</organism>
<feature type="transmembrane region" description="Helical" evidence="4">
    <location>
        <begin position="136"/>
        <end position="155"/>
    </location>
</feature>
<evidence type="ECO:0000259" key="5">
    <source>
        <dbReference type="PROSITE" id="PS51379"/>
    </source>
</evidence>
<dbReference type="InterPro" id="IPR052378">
    <property type="entry name" value="NosR_regulator"/>
</dbReference>
<feature type="transmembrane region" description="Helical" evidence="4">
    <location>
        <begin position="399"/>
        <end position="428"/>
    </location>
</feature>
<feature type="transmembrane region" description="Helical" evidence="4">
    <location>
        <begin position="293"/>
        <end position="314"/>
    </location>
</feature>
<dbReference type="PANTHER" id="PTHR30224">
    <property type="entry name" value="ELECTRON TRANSPORT PROTEIN"/>
    <property type="match status" value="1"/>
</dbReference>
<evidence type="ECO:0000256" key="1">
    <source>
        <dbReference type="ARBA" id="ARBA00004236"/>
    </source>
</evidence>
<feature type="transmembrane region" description="Helical" evidence="4">
    <location>
        <begin position="70"/>
        <end position="90"/>
    </location>
</feature>
<dbReference type="HOGENOM" id="CLU_017386_1_0_2"/>
<feature type="domain" description="4Fe-4S ferredoxin-type" evidence="5">
    <location>
        <begin position="238"/>
        <end position="268"/>
    </location>
</feature>
<dbReference type="AlphaFoldDB" id="D3S178"/>
<dbReference type="PROSITE" id="PS00198">
    <property type="entry name" value="4FE4S_FER_1"/>
    <property type="match status" value="1"/>
</dbReference>
<proteinExistence type="predicted"/>
<dbReference type="Pfam" id="PF12801">
    <property type="entry name" value="Fer4_5"/>
    <property type="match status" value="2"/>
</dbReference>
<keyword evidence="7" id="KW-1185">Reference proteome</keyword>
<dbReference type="EMBL" id="CP001899">
    <property type="protein sequence ID" value="ADC64314.1"/>
    <property type="molecule type" value="Genomic_DNA"/>
</dbReference>
<dbReference type="PROSITE" id="PS51379">
    <property type="entry name" value="4FE4S_FER_2"/>
    <property type="match status" value="1"/>
</dbReference>
<feature type="transmembrane region" description="Helical" evidence="4">
    <location>
        <begin position="448"/>
        <end position="468"/>
    </location>
</feature>
<dbReference type="PANTHER" id="PTHR30224:SF4">
    <property type="entry name" value="ELECTRON TRANSPORT PROTEIN YCCM-RELATED"/>
    <property type="match status" value="1"/>
</dbReference>
<comment type="subcellular location">
    <subcellularLocation>
        <location evidence="1">Cell membrane</location>
    </subcellularLocation>
</comment>
<dbReference type="RefSeq" id="WP_012964661.1">
    <property type="nucleotide sequence ID" value="NC_013849.1"/>
</dbReference>
<evidence type="ECO:0000256" key="4">
    <source>
        <dbReference type="SAM" id="Phobius"/>
    </source>
</evidence>
<name>D3S178_FERPA</name>
<feature type="transmembrane region" description="Helical" evidence="4">
    <location>
        <begin position="161"/>
        <end position="179"/>
    </location>
</feature>
<protein>
    <recommendedName>
        <fullName evidence="5">4Fe-4S ferredoxin-type domain-containing protein</fullName>
    </recommendedName>
</protein>
<keyword evidence="4" id="KW-1133">Transmembrane helix</keyword>
<feature type="transmembrane region" description="Helical" evidence="4">
    <location>
        <begin position="44"/>
        <end position="64"/>
    </location>
</feature>
<feature type="transmembrane region" description="Helical" evidence="4">
    <location>
        <begin position="489"/>
        <end position="509"/>
    </location>
</feature>
<dbReference type="GO" id="GO:0016491">
    <property type="term" value="F:oxidoreductase activity"/>
    <property type="evidence" value="ECO:0007669"/>
    <property type="project" value="UniProtKB-ARBA"/>
</dbReference>
<evidence type="ECO:0000256" key="3">
    <source>
        <dbReference type="ARBA" id="ARBA00023136"/>
    </source>
</evidence>
<dbReference type="Proteomes" id="UP000002613">
    <property type="component" value="Chromosome"/>
</dbReference>
<keyword evidence="4" id="KW-0812">Transmembrane</keyword>
<feature type="transmembrane region" description="Helical" evidence="4">
    <location>
        <begin position="353"/>
        <end position="378"/>
    </location>
</feature>
<dbReference type="STRING" id="589924.Ferp_0126"/>
<dbReference type="PaxDb" id="589924-Ferp_0126"/>